<accession>A0A9P8LGU2</accession>
<feature type="compositionally biased region" description="Basic residues" evidence="10">
    <location>
        <begin position="195"/>
        <end position="206"/>
    </location>
</feature>
<evidence type="ECO:0000256" key="2">
    <source>
        <dbReference type="ARBA" id="ARBA00022598"/>
    </source>
</evidence>
<protein>
    <recommendedName>
        <fullName evidence="1">tyrosine--tRNA ligase</fullName>
        <ecNumber evidence="1">6.1.1.1</ecNumber>
    </recommendedName>
    <alternativeName>
        <fullName evidence="7">Tyrosyl-tRNA synthetase</fullName>
    </alternativeName>
</protein>
<keyword evidence="12" id="KW-1185">Reference proteome</keyword>
<gene>
    <name evidence="11" type="ORF">GP486_001554</name>
</gene>
<dbReference type="PANTHER" id="PTHR46264:SF4">
    <property type="entry name" value="TYROSINE--TRNA LIGASE, CYTOPLASMIC"/>
    <property type="match status" value="1"/>
</dbReference>
<evidence type="ECO:0000256" key="7">
    <source>
        <dbReference type="ARBA" id="ARBA00033323"/>
    </source>
</evidence>
<dbReference type="GO" id="GO:0004831">
    <property type="term" value="F:tyrosine-tRNA ligase activity"/>
    <property type="evidence" value="ECO:0007669"/>
    <property type="project" value="UniProtKB-EC"/>
</dbReference>
<comment type="similarity">
    <text evidence="9">Belongs to the class-I aminoacyl-tRNA synthetase family.</text>
</comment>
<dbReference type="Pfam" id="PF00579">
    <property type="entry name" value="tRNA-synt_1b"/>
    <property type="match status" value="1"/>
</dbReference>
<name>A0A9P8LGU2_9PEZI</name>
<dbReference type="EC" id="6.1.1.1" evidence="1"/>
<evidence type="ECO:0000313" key="11">
    <source>
        <dbReference type="EMBL" id="KAH0565058.1"/>
    </source>
</evidence>
<comment type="catalytic activity">
    <reaction evidence="8">
        <text>tRNA(Tyr) + L-tyrosine + ATP = L-tyrosyl-tRNA(Tyr) + AMP + diphosphate + H(+)</text>
        <dbReference type="Rhea" id="RHEA:10220"/>
        <dbReference type="Rhea" id="RHEA-COMP:9706"/>
        <dbReference type="Rhea" id="RHEA-COMP:9707"/>
        <dbReference type="ChEBI" id="CHEBI:15378"/>
        <dbReference type="ChEBI" id="CHEBI:30616"/>
        <dbReference type="ChEBI" id="CHEBI:33019"/>
        <dbReference type="ChEBI" id="CHEBI:58315"/>
        <dbReference type="ChEBI" id="CHEBI:78442"/>
        <dbReference type="ChEBI" id="CHEBI:78536"/>
        <dbReference type="ChEBI" id="CHEBI:456215"/>
        <dbReference type="EC" id="6.1.1.1"/>
    </reaction>
</comment>
<evidence type="ECO:0000256" key="4">
    <source>
        <dbReference type="ARBA" id="ARBA00022840"/>
    </source>
</evidence>
<evidence type="ECO:0000313" key="12">
    <source>
        <dbReference type="Proteomes" id="UP000750711"/>
    </source>
</evidence>
<keyword evidence="3 9" id="KW-0547">Nucleotide-binding</keyword>
<dbReference type="SUPFAM" id="SSF52374">
    <property type="entry name" value="Nucleotidylyl transferase"/>
    <property type="match status" value="1"/>
</dbReference>
<dbReference type="InterPro" id="IPR050489">
    <property type="entry name" value="Tyr-tRNA_synthase"/>
</dbReference>
<evidence type="ECO:0000256" key="9">
    <source>
        <dbReference type="RuleBase" id="RU363036"/>
    </source>
</evidence>
<keyword evidence="6 9" id="KW-0030">Aminoacyl-tRNA synthetase</keyword>
<evidence type="ECO:0000256" key="10">
    <source>
        <dbReference type="SAM" id="MobiDB-lite"/>
    </source>
</evidence>
<dbReference type="EMBL" id="JAGHQM010000142">
    <property type="protein sequence ID" value="KAH0565058.1"/>
    <property type="molecule type" value="Genomic_DNA"/>
</dbReference>
<dbReference type="GO" id="GO:0006437">
    <property type="term" value="P:tyrosyl-tRNA aminoacylation"/>
    <property type="evidence" value="ECO:0007669"/>
    <property type="project" value="TreeGrafter"/>
</dbReference>
<evidence type="ECO:0000256" key="1">
    <source>
        <dbReference type="ARBA" id="ARBA00013160"/>
    </source>
</evidence>
<feature type="region of interest" description="Disordered" evidence="10">
    <location>
        <begin position="187"/>
        <end position="212"/>
    </location>
</feature>
<comment type="caution">
    <text evidence="11">The sequence shown here is derived from an EMBL/GenBank/DDBJ whole genome shotgun (WGS) entry which is preliminary data.</text>
</comment>
<evidence type="ECO:0000256" key="8">
    <source>
        <dbReference type="ARBA" id="ARBA00048248"/>
    </source>
</evidence>
<dbReference type="AlphaFoldDB" id="A0A9P8LGU2"/>
<dbReference type="PANTHER" id="PTHR46264">
    <property type="entry name" value="TYROSINE-TRNA LIGASE"/>
    <property type="match status" value="1"/>
</dbReference>
<dbReference type="GO" id="GO:0005737">
    <property type="term" value="C:cytoplasm"/>
    <property type="evidence" value="ECO:0007669"/>
    <property type="project" value="TreeGrafter"/>
</dbReference>
<sequence length="226" mass="24814">VQTALKRSTTATSSRRCFARLAPRSITSSSCTGLRTSCLREHLGVDAQYGGLDQRRVFALAAETLPEIGYKQRAHLVTLMAPGLKKGGKMLSPEPNSKIDSIDPSEVVAKKLKKAEAAPRELERNGLVAFLTRQLLKGAITTALTELLSPIRVEFQASSEWQEIEGKACPLPETKKKIKKFKEIGTGYPGVKASSRGKARQRRRRCGQAESGFKHWRGWSNGEAGH</sequence>
<evidence type="ECO:0000256" key="5">
    <source>
        <dbReference type="ARBA" id="ARBA00022917"/>
    </source>
</evidence>
<keyword evidence="5 9" id="KW-0648">Protein biosynthesis</keyword>
<keyword evidence="4 9" id="KW-0067">ATP-binding</keyword>
<reference evidence="11" key="1">
    <citation type="submission" date="2021-03" db="EMBL/GenBank/DDBJ databases">
        <title>Comparative genomics and phylogenomic investigation of the class Geoglossomycetes provide insights into ecological specialization and systematics.</title>
        <authorList>
            <person name="Melie T."/>
            <person name="Pirro S."/>
            <person name="Miller A.N."/>
            <person name="Quandt A."/>
        </authorList>
    </citation>
    <scope>NUCLEOTIDE SEQUENCE</scope>
    <source>
        <strain evidence="11">CAQ_001_2017</strain>
    </source>
</reference>
<organism evidence="11 12">
    <name type="scientific">Trichoglossum hirsutum</name>
    <dbReference type="NCBI Taxonomy" id="265104"/>
    <lineage>
        <taxon>Eukaryota</taxon>
        <taxon>Fungi</taxon>
        <taxon>Dikarya</taxon>
        <taxon>Ascomycota</taxon>
        <taxon>Pezizomycotina</taxon>
        <taxon>Geoglossomycetes</taxon>
        <taxon>Geoglossales</taxon>
        <taxon>Geoglossaceae</taxon>
        <taxon>Trichoglossum</taxon>
    </lineage>
</organism>
<evidence type="ECO:0000256" key="3">
    <source>
        <dbReference type="ARBA" id="ARBA00022741"/>
    </source>
</evidence>
<dbReference type="Gene3D" id="3.40.50.620">
    <property type="entry name" value="HUPs"/>
    <property type="match status" value="1"/>
</dbReference>
<dbReference type="InterPro" id="IPR014729">
    <property type="entry name" value="Rossmann-like_a/b/a_fold"/>
</dbReference>
<evidence type="ECO:0000256" key="6">
    <source>
        <dbReference type="ARBA" id="ARBA00023146"/>
    </source>
</evidence>
<proteinExistence type="inferred from homology"/>
<dbReference type="GO" id="GO:0005524">
    <property type="term" value="F:ATP binding"/>
    <property type="evidence" value="ECO:0007669"/>
    <property type="project" value="UniProtKB-KW"/>
</dbReference>
<feature type="non-terminal residue" evidence="11">
    <location>
        <position position="226"/>
    </location>
</feature>
<keyword evidence="2 9" id="KW-0436">Ligase</keyword>
<dbReference type="Proteomes" id="UP000750711">
    <property type="component" value="Unassembled WGS sequence"/>
</dbReference>
<dbReference type="InterPro" id="IPR002305">
    <property type="entry name" value="aa-tRNA-synth_Ic"/>
</dbReference>